<dbReference type="NCBIfam" id="TIGR02796">
    <property type="entry name" value="tolQ"/>
    <property type="match status" value="1"/>
</dbReference>
<dbReference type="InterPro" id="IPR002898">
    <property type="entry name" value="MotA_ExbB_proton_chnl"/>
</dbReference>
<accession>A8F176</accession>
<gene>
    <name evidence="12" type="primary">tolQ</name>
    <name evidence="12" type="ordered locus">RMA_0432</name>
</gene>
<evidence type="ECO:0000256" key="8">
    <source>
        <dbReference type="ARBA" id="ARBA00023306"/>
    </source>
</evidence>
<dbReference type="GO" id="GO:0051301">
    <property type="term" value="P:cell division"/>
    <property type="evidence" value="ECO:0007669"/>
    <property type="project" value="UniProtKB-KW"/>
</dbReference>
<dbReference type="KEGG" id="rms:RMA_0432"/>
<dbReference type="GO" id="GO:0017038">
    <property type="term" value="P:protein import"/>
    <property type="evidence" value="ECO:0007669"/>
    <property type="project" value="TreeGrafter"/>
</dbReference>
<dbReference type="InterPro" id="IPR014163">
    <property type="entry name" value="Tol-Pal_TolQ"/>
</dbReference>
<dbReference type="HOGENOM" id="CLU_053325_2_2_5"/>
<dbReference type="GO" id="GO:0043213">
    <property type="term" value="P:bacteriocin transport"/>
    <property type="evidence" value="ECO:0007669"/>
    <property type="project" value="InterPro"/>
</dbReference>
<evidence type="ECO:0000256" key="7">
    <source>
        <dbReference type="ARBA" id="ARBA00023136"/>
    </source>
</evidence>
<dbReference type="PANTHER" id="PTHR30625">
    <property type="entry name" value="PROTEIN TOLQ"/>
    <property type="match status" value="1"/>
</dbReference>
<feature type="domain" description="MotA/TolQ/ExbB proton channel" evidence="11">
    <location>
        <begin position="110"/>
        <end position="225"/>
    </location>
</feature>
<proteinExistence type="inferred from homology"/>
<evidence type="ECO:0000256" key="4">
    <source>
        <dbReference type="ARBA" id="ARBA00022618"/>
    </source>
</evidence>
<comment type="similarity">
    <text evidence="9">Belongs to the exbB/tolQ family.</text>
</comment>
<evidence type="ECO:0000313" key="12">
    <source>
        <dbReference type="EMBL" id="ABV84662.1"/>
    </source>
</evidence>
<evidence type="ECO:0000256" key="10">
    <source>
        <dbReference type="SAM" id="Phobius"/>
    </source>
</evidence>
<keyword evidence="5 10" id="KW-0812">Transmembrane</keyword>
<feature type="transmembrane region" description="Helical" evidence="10">
    <location>
        <begin position="145"/>
        <end position="168"/>
    </location>
</feature>
<dbReference type="PANTHER" id="PTHR30625:SF3">
    <property type="entry name" value="TOL-PAL SYSTEM PROTEIN TOLQ"/>
    <property type="match status" value="1"/>
</dbReference>
<sequence>MYSMSADTNISDGLEVVTQDHLSIFSLISSSDIIGKSVMLMLLIASIWSWAIILDKIFKLVQVQKSMRAFENVFWSGGVLEQLYESIKRSVNNPLALIFVSAMDECKSLSTKGLSEGLKNNHKERIMGAMYLAQNREVEKLEKNLSFLATVGSSAPFVGLFGTVWGIMHSFQSIATSNNTSLAVVAPGIAEALLATAIGLFAAIPAVIFYNYLISRITLINNKIEDFISELNSILSKAIDQEKM</sequence>
<evidence type="ECO:0000256" key="2">
    <source>
        <dbReference type="ARBA" id="ARBA00022475"/>
    </source>
</evidence>
<dbReference type="Pfam" id="PF01618">
    <property type="entry name" value="MotA_ExbB"/>
    <property type="match status" value="1"/>
</dbReference>
<evidence type="ECO:0000259" key="11">
    <source>
        <dbReference type="Pfam" id="PF01618"/>
    </source>
</evidence>
<evidence type="ECO:0000256" key="3">
    <source>
        <dbReference type="ARBA" id="ARBA00022519"/>
    </source>
</evidence>
<keyword evidence="9" id="KW-0653">Protein transport</keyword>
<evidence type="ECO:0000256" key="6">
    <source>
        <dbReference type="ARBA" id="ARBA00022989"/>
    </source>
</evidence>
<keyword evidence="9" id="KW-0813">Transport</keyword>
<protein>
    <submittedName>
        <fullName evidence="12">TolQ</fullName>
    </submittedName>
</protein>
<dbReference type="InterPro" id="IPR050790">
    <property type="entry name" value="ExbB/TolQ_transport"/>
</dbReference>
<feature type="transmembrane region" description="Helical" evidence="10">
    <location>
        <begin position="38"/>
        <end position="58"/>
    </location>
</feature>
<evidence type="ECO:0000256" key="1">
    <source>
        <dbReference type="ARBA" id="ARBA00004651"/>
    </source>
</evidence>
<keyword evidence="7 10" id="KW-0472">Membrane</keyword>
<keyword evidence="4" id="KW-0132">Cell division</keyword>
<reference evidence="12 13" key="1">
    <citation type="journal article" date="2007" name="Genome Res.">
        <title>Lateral gene transfer between obligate intracellular bacteria: evidence from the Rickettsia massiliae genome.</title>
        <authorList>
            <person name="Blanc G."/>
            <person name="Ogata H."/>
            <person name="Robert C."/>
            <person name="Audic S."/>
            <person name="Claverie J.-M."/>
            <person name="Raoult D."/>
        </authorList>
    </citation>
    <scope>NUCLEOTIDE SEQUENCE [LARGE SCALE GENOMIC DNA]</scope>
    <source>
        <strain evidence="13">Mtu5</strain>
    </source>
</reference>
<dbReference type="AlphaFoldDB" id="A8F176"/>
<dbReference type="EMBL" id="CP000683">
    <property type="protein sequence ID" value="ABV84662.1"/>
    <property type="molecule type" value="Genomic_DNA"/>
</dbReference>
<evidence type="ECO:0000313" key="13">
    <source>
        <dbReference type="Proteomes" id="UP000001311"/>
    </source>
</evidence>
<keyword evidence="3" id="KW-0997">Cell inner membrane</keyword>
<keyword evidence="2" id="KW-1003">Cell membrane</keyword>
<keyword evidence="8" id="KW-0131">Cell cycle</keyword>
<feature type="transmembrane region" description="Helical" evidence="10">
    <location>
        <begin position="188"/>
        <end position="213"/>
    </location>
</feature>
<dbReference type="GO" id="GO:0005886">
    <property type="term" value="C:plasma membrane"/>
    <property type="evidence" value="ECO:0007669"/>
    <property type="project" value="UniProtKB-SubCell"/>
</dbReference>
<organism evidence="12 13">
    <name type="scientific">Rickettsia massiliae (strain Mtu5)</name>
    <dbReference type="NCBI Taxonomy" id="416276"/>
    <lineage>
        <taxon>Bacteria</taxon>
        <taxon>Pseudomonadati</taxon>
        <taxon>Pseudomonadota</taxon>
        <taxon>Alphaproteobacteria</taxon>
        <taxon>Rickettsiales</taxon>
        <taxon>Rickettsiaceae</taxon>
        <taxon>Rickettsieae</taxon>
        <taxon>Rickettsia</taxon>
        <taxon>spotted fever group</taxon>
    </lineage>
</organism>
<keyword evidence="6 10" id="KW-1133">Transmembrane helix</keyword>
<keyword evidence="13" id="KW-1185">Reference proteome</keyword>
<name>A8F176_RICM5</name>
<dbReference type="Proteomes" id="UP000001311">
    <property type="component" value="Chromosome"/>
</dbReference>
<evidence type="ECO:0000256" key="5">
    <source>
        <dbReference type="ARBA" id="ARBA00022692"/>
    </source>
</evidence>
<comment type="subcellular location">
    <subcellularLocation>
        <location evidence="1">Cell membrane</location>
        <topology evidence="1">Multi-pass membrane protein</topology>
    </subcellularLocation>
    <subcellularLocation>
        <location evidence="9">Membrane</location>
        <topology evidence="9">Multi-pass membrane protein</topology>
    </subcellularLocation>
</comment>
<evidence type="ECO:0000256" key="9">
    <source>
        <dbReference type="RuleBase" id="RU004057"/>
    </source>
</evidence>